<organism evidence="1 2">
    <name type="scientific">Leucogyrophana mollusca</name>
    <dbReference type="NCBI Taxonomy" id="85980"/>
    <lineage>
        <taxon>Eukaryota</taxon>
        <taxon>Fungi</taxon>
        <taxon>Dikarya</taxon>
        <taxon>Basidiomycota</taxon>
        <taxon>Agaricomycotina</taxon>
        <taxon>Agaricomycetes</taxon>
        <taxon>Agaricomycetidae</taxon>
        <taxon>Boletales</taxon>
        <taxon>Boletales incertae sedis</taxon>
        <taxon>Leucogyrophana</taxon>
    </lineage>
</organism>
<accession>A0ACB8AYB2</accession>
<evidence type="ECO:0000313" key="2">
    <source>
        <dbReference type="Proteomes" id="UP000790709"/>
    </source>
</evidence>
<dbReference type="Proteomes" id="UP000790709">
    <property type="component" value="Unassembled WGS sequence"/>
</dbReference>
<proteinExistence type="predicted"/>
<protein>
    <submittedName>
        <fullName evidence="1">P-loop containing nucleoside triphosphate hydrolase protein</fullName>
    </submittedName>
</protein>
<reference evidence="1" key="1">
    <citation type="journal article" date="2021" name="New Phytol.">
        <title>Evolutionary innovations through gain and loss of genes in the ectomycorrhizal Boletales.</title>
        <authorList>
            <person name="Wu G."/>
            <person name="Miyauchi S."/>
            <person name="Morin E."/>
            <person name="Kuo A."/>
            <person name="Drula E."/>
            <person name="Varga T."/>
            <person name="Kohler A."/>
            <person name="Feng B."/>
            <person name="Cao Y."/>
            <person name="Lipzen A."/>
            <person name="Daum C."/>
            <person name="Hundley H."/>
            <person name="Pangilinan J."/>
            <person name="Johnson J."/>
            <person name="Barry K."/>
            <person name="LaButti K."/>
            <person name="Ng V."/>
            <person name="Ahrendt S."/>
            <person name="Min B."/>
            <person name="Choi I.G."/>
            <person name="Park H."/>
            <person name="Plett J.M."/>
            <person name="Magnuson J."/>
            <person name="Spatafora J.W."/>
            <person name="Nagy L.G."/>
            <person name="Henrissat B."/>
            <person name="Grigoriev I.V."/>
            <person name="Yang Z.L."/>
            <person name="Xu J."/>
            <person name="Martin F.M."/>
        </authorList>
    </citation>
    <scope>NUCLEOTIDE SEQUENCE</scope>
    <source>
        <strain evidence="1">KUC20120723A-06</strain>
    </source>
</reference>
<feature type="non-terminal residue" evidence="1">
    <location>
        <position position="246"/>
    </location>
</feature>
<keyword evidence="2" id="KW-1185">Reference proteome</keyword>
<keyword evidence="1" id="KW-0378">Hydrolase</keyword>
<gene>
    <name evidence="1" type="ORF">BV22DRAFT_1024461</name>
</gene>
<evidence type="ECO:0000313" key="1">
    <source>
        <dbReference type="EMBL" id="KAH7918531.1"/>
    </source>
</evidence>
<comment type="caution">
    <text evidence="1">The sequence shown here is derived from an EMBL/GenBank/DDBJ whole genome shotgun (WGS) entry which is preliminary data.</text>
</comment>
<dbReference type="EMBL" id="MU266773">
    <property type="protein sequence ID" value="KAH7918531.1"/>
    <property type="molecule type" value="Genomic_DNA"/>
</dbReference>
<name>A0ACB8AYB2_9AGAM</name>
<sequence>MVPNATPIARNPAWLTDERHALIRGIIEGRVEQWHNGPRKFQVESWARTLAGISQLLVIPTGGGKTALFYGPLLVVQHLREQPRPEIGPLPEKPVILIVTPLNALGDSQVAELEELGIKAVSINAETLRAAQNEGRDLIAEVQRCEWPASIWSPERLTDRALDKLVRDDKFRANLLALAVDESHVVYQWGKGFRQAYRQIGLLRKRLPEHVPLIAVTATLVPGSEQANVCASLGLNPGEFFFMRQS</sequence>